<evidence type="ECO:0008006" key="7">
    <source>
        <dbReference type="Google" id="ProtNLM"/>
    </source>
</evidence>
<evidence type="ECO:0000256" key="2">
    <source>
        <dbReference type="ARBA" id="ARBA00006706"/>
    </source>
</evidence>
<keyword evidence="3" id="KW-0808">Transferase</keyword>
<dbReference type="GO" id="GO:0004659">
    <property type="term" value="F:prenyltransferase activity"/>
    <property type="evidence" value="ECO:0007669"/>
    <property type="project" value="InterPro"/>
</dbReference>
<dbReference type="GO" id="GO:0046872">
    <property type="term" value="F:metal ion binding"/>
    <property type="evidence" value="ECO:0007669"/>
    <property type="project" value="UniProtKB-KW"/>
</dbReference>
<comment type="cofactor">
    <cofactor evidence="1">
        <name>Mg(2+)</name>
        <dbReference type="ChEBI" id="CHEBI:18420"/>
    </cofactor>
</comment>
<comment type="similarity">
    <text evidence="2">Belongs to the FPP/GGPP synthase family.</text>
</comment>
<dbReference type="GO" id="GO:0008299">
    <property type="term" value="P:isoprenoid biosynthetic process"/>
    <property type="evidence" value="ECO:0007669"/>
    <property type="project" value="InterPro"/>
</dbReference>
<dbReference type="SFLD" id="SFLDS00005">
    <property type="entry name" value="Isoprenoid_Synthase_Type_I"/>
    <property type="match status" value="1"/>
</dbReference>
<dbReference type="PANTHER" id="PTHR12001">
    <property type="entry name" value="GERANYLGERANYL PYROPHOSPHATE SYNTHASE"/>
    <property type="match status" value="1"/>
</dbReference>
<dbReference type="InterPro" id="IPR000092">
    <property type="entry name" value="Polyprenyl_synt"/>
</dbReference>
<dbReference type="AlphaFoldDB" id="A0A381RSG8"/>
<dbReference type="InterPro" id="IPR008949">
    <property type="entry name" value="Isoprenoid_synthase_dom_sf"/>
</dbReference>
<evidence type="ECO:0000256" key="4">
    <source>
        <dbReference type="ARBA" id="ARBA00022723"/>
    </source>
</evidence>
<reference evidence="6" key="1">
    <citation type="submission" date="2018-05" db="EMBL/GenBank/DDBJ databases">
        <authorList>
            <person name="Lanie J.A."/>
            <person name="Ng W.-L."/>
            <person name="Kazmierczak K.M."/>
            <person name="Andrzejewski T.M."/>
            <person name="Davidsen T.M."/>
            <person name="Wayne K.J."/>
            <person name="Tettelin H."/>
            <person name="Glass J.I."/>
            <person name="Rusch D."/>
            <person name="Podicherti R."/>
            <person name="Tsui H.-C.T."/>
            <person name="Winkler M.E."/>
        </authorList>
    </citation>
    <scope>NUCLEOTIDE SEQUENCE</scope>
</reference>
<dbReference type="PANTHER" id="PTHR12001:SF85">
    <property type="entry name" value="SHORT CHAIN ISOPRENYL DIPHOSPHATE SYNTHASE"/>
    <property type="match status" value="1"/>
</dbReference>
<keyword evidence="4" id="KW-0479">Metal-binding</keyword>
<evidence type="ECO:0000256" key="3">
    <source>
        <dbReference type="ARBA" id="ARBA00022679"/>
    </source>
</evidence>
<dbReference type="CDD" id="cd00685">
    <property type="entry name" value="Trans_IPPS_HT"/>
    <property type="match status" value="1"/>
</dbReference>
<accession>A0A381RSG8</accession>
<dbReference type="EMBL" id="UINC01002008">
    <property type="protein sequence ID" value="SUZ91823.1"/>
    <property type="molecule type" value="Genomic_DNA"/>
</dbReference>
<dbReference type="SUPFAM" id="SSF48576">
    <property type="entry name" value="Terpenoid synthases"/>
    <property type="match status" value="1"/>
</dbReference>
<evidence type="ECO:0000256" key="5">
    <source>
        <dbReference type="ARBA" id="ARBA00022842"/>
    </source>
</evidence>
<organism evidence="6">
    <name type="scientific">marine metagenome</name>
    <dbReference type="NCBI Taxonomy" id="408172"/>
    <lineage>
        <taxon>unclassified sequences</taxon>
        <taxon>metagenomes</taxon>
        <taxon>ecological metagenomes</taxon>
    </lineage>
</organism>
<dbReference type="Pfam" id="PF00348">
    <property type="entry name" value="polyprenyl_synt"/>
    <property type="match status" value="1"/>
</dbReference>
<evidence type="ECO:0000256" key="1">
    <source>
        <dbReference type="ARBA" id="ARBA00001946"/>
    </source>
</evidence>
<gene>
    <name evidence="6" type="ORF">METZ01_LOCUS44677</name>
</gene>
<protein>
    <recommendedName>
        <fullName evidence="7">Polyprenyl synthetase</fullName>
    </recommendedName>
</protein>
<dbReference type="Gene3D" id="1.10.600.10">
    <property type="entry name" value="Farnesyl Diphosphate Synthase"/>
    <property type="match status" value="1"/>
</dbReference>
<keyword evidence="5" id="KW-0460">Magnesium</keyword>
<sequence length="273" mass="31054">MVHLFGEDLGADREDLINAGLAVELLHSFTLVHDDIMDQDNIRHGQDTIHKKWDESTAILTGDGIYVVSQLVISKIKTKTLAAIKAFNKAALIVCEGQAYDKAFENNYDISLSDYFLMIEKKTAWLIGLCAELSGIISDQTEETNIQLRSFGLNLGRAFQIQDDILEVYGDVETVGKSLGSDLISGKQTILTVLAREDNKEEWLSSWKNIKKMETQTAILRLREYLNRKNIIEKAYKYVEEYVGKARDKLDVIPLSHRDKLKQFTNIILKRVK</sequence>
<name>A0A381RSG8_9ZZZZ</name>
<proteinExistence type="inferred from homology"/>
<evidence type="ECO:0000313" key="6">
    <source>
        <dbReference type="EMBL" id="SUZ91823.1"/>
    </source>
</evidence>